<dbReference type="PANTHER" id="PTHR11705">
    <property type="entry name" value="PROTEASE FAMILY M14 CARBOXYPEPTIDASE A,B"/>
    <property type="match status" value="1"/>
</dbReference>
<evidence type="ECO:0000256" key="7">
    <source>
        <dbReference type="SAM" id="SignalP"/>
    </source>
</evidence>
<dbReference type="OrthoDB" id="9758209at2"/>
<proteinExistence type="inferred from homology"/>
<evidence type="ECO:0000256" key="2">
    <source>
        <dbReference type="ARBA" id="ARBA00005988"/>
    </source>
</evidence>
<dbReference type="InterPro" id="IPR029062">
    <property type="entry name" value="Class_I_gatase-like"/>
</dbReference>
<dbReference type="Gene3D" id="3.40.630.10">
    <property type="entry name" value="Zn peptidases"/>
    <property type="match status" value="1"/>
</dbReference>
<evidence type="ECO:0000256" key="6">
    <source>
        <dbReference type="ARBA" id="ARBA00023049"/>
    </source>
</evidence>
<evidence type="ECO:0000256" key="5">
    <source>
        <dbReference type="ARBA" id="ARBA00022833"/>
    </source>
</evidence>
<dbReference type="Pfam" id="PF00246">
    <property type="entry name" value="Peptidase_M14"/>
    <property type="match status" value="1"/>
</dbReference>
<dbReference type="RefSeq" id="WP_068820644.1">
    <property type="nucleotide sequence ID" value="NZ_LWHJ01000011.1"/>
</dbReference>
<dbReference type="SUPFAM" id="SSF53187">
    <property type="entry name" value="Zn-dependent exopeptidases"/>
    <property type="match status" value="1"/>
</dbReference>
<dbReference type="Proteomes" id="UP000078459">
    <property type="component" value="Unassembled WGS sequence"/>
</dbReference>
<dbReference type="PANTHER" id="PTHR11705:SF143">
    <property type="entry name" value="SLL0236 PROTEIN"/>
    <property type="match status" value="1"/>
</dbReference>
<dbReference type="GO" id="GO:0005615">
    <property type="term" value="C:extracellular space"/>
    <property type="evidence" value="ECO:0007669"/>
    <property type="project" value="TreeGrafter"/>
</dbReference>
<dbReference type="SUPFAM" id="SSF52317">
    <property type="entry name" value="Class I glutamine amidotransferase-like"/>
    <property type="match status" value="1"/>
</dbReference>
<evidence type="ECO:0000313" key="9">
    <source>
        <dbReference type="EMBL" id="OAQ41613.1"/>
    </source>
</evidence>
<feature type="chain" id="PRO_5008100665" evidence="7">
    <location>
        <begin position="21"/>
        <end position="840"/>
    </location>
</feature>
<feature type="domain" description="Peptidase M14" evidence="8">
    <location>
        <begin position="39"/>
        <end position="343"/>
    </location>
</feature>
<dbReference type="InterPro" id="IPR000834">
    <property type="entry name" value="Peptidase_M14"/>
</dbReference>
<dbReference type="GO" id="GO:0008270">
    <property type="term" value="F:zinc ion binding"/>
    <property type="evidence" value="ECO:0007669"/>
    <property type="project" value="InterPro"/>
</dbReference>
<dbReference type="SMART" id="SM00631">
    <property type="entry name" value="Zn_pept"/>
    <property type="match status" value="1"/>
</dbReference>
<gene>
    <name evidence="9" type="ORF">A5893_00440</name>
</gene>
<evidence type="ECO:0000313" key="10">
    <source>
        <dbReference type="Proteomes" id="UP000078459"/>
    </source>
</evidence>
<keyword evidence="9" id="KW-0121">Carboxypeptidase</keyword>
<dbReference type="STRING" id="1826909.A5893_00440"/>
<sequence length="840" mass="95051">MKKPLLFFSLLFFSLNFCFSQQKLKTPSQFLGYELGTHFTLHYKVVQYYEYLAANSKNVKLEYYGKTNEGRELMVAFVANDENINRLDDIRKSNLSNAGILQNNSISNQPAIVWLSYNVHGNESVSTEASMKTIYDLLDPTNQKTKEWLTNTVVVIDPCINPDGRDRYVNFYNPVANLIPNVTSYSREHREPWPGGRVNHYYFDLNRDWAWQTQIETKQRLKLYNSWLPEVHVDFHEQGVNDPYYFAPAAAPFHKVITPWQVEFQTIIGKNNAKYFDEKGWMYFTKERFDLLYPSYGDTYPIYSGSIGMTFEQGGGGVAGLAILNEEGDTLTLKDRINHHYTTGLSTIEATSKNAQKVVSEFKKFYNDGKNNPTSEYKTYIIKSTNNANAQKLADLLKANGIEVGYGVSKQSSGYNYVNGKTENFSIEKTDIVVSAYQPKSVLANVLLEPKTFVADSNTYDITAWALPYAYGLQAYALKDAIKPINNLPPPPRPVEPEPIGNTYAWISEWKSVDDAKFLSSLLKNNIKVRYTESPFEVNGKKYDAGSLIIAKTSNEGMGEKLAQKLMELAKESNHNLNKITSGFVDKGADFGSDKIRFINKPTVAVLAGEDVSPIGFGEIWHFFEQEIAYPITVIKTDDLGRVKWNDINVLIVPDGYYTGLVNDKIINWIKAGGKIIAVDGALKSFADKKDFSLKSKEDKPIKDGKEDIKKDLYANLKVYGNRESEDLTNNIPGAIYKLELDNTNPLAFGYPKYYFSLKLDTNIYNFLEKGWNVGYVKKSSYVSGFTGAKIKQKLQDGTLFGVEELGRGSVVYLADDPLFRSFWENGKLLFSNAVFLVGQ</sequence>
<keyword evidence="4" id="KW-0378">Hydrolase</keyword>
<keyword evidence="5" id="KW-0862">Zinc</keyword>
<evidence type="ECO:0000256" key="3">
    <source>
        <dbReference type="ARBA" id="ARBA00022670"/>
    </source>
</evidence>
<dbReference type="AlphaFoldDB" id="A0A179DME8"/>
<comment type="caution">
    <text evidence="9">The sequence shown here is derived from an EMBL/GenBank/DDBJ whole genome shotgun (WGS) entry which is preliminary data.</text>
</comment>
<feature type="signal peptide" evidence="7">
    <location>
        <begin position="1"/>
        <end position="20"/>
    </location>
</feature>
<evidence type="ECO:0000256" key="4">
    <source>
        <dbReference type="ARBA" id="ARBA00022801"/>
    </source>
</evidence>
<comment type="similarity">
    <text evidence="2">Belongs to the peptidase M14 family.</text>
</comment>
<keyword evidence="10" id="KW-1185">Reference proteome</keyword>
<dbReference type="GO" id="GO:0006508">
    <property type="term" value="P:proteolysis"/>
    <property type="evidence" value="ECO:0007669"/>
    <property type="project" value="UniProtKB-KW"/>
</dbReference>
<reference evidence="9 10" key="2">
    <citation type="submission" date="2016-06" db="EMBL/GenBank/DDBJ databases">
        <title>Pedobacter psychrophilus sp. nov., isolated from Antarctic fragmentary rock.</title>
        <authorList>
            <person name="Svec P."/>
        </authorList>
    </citation>
    <scope>NUCLEOTIDE SEQUENCE [LARGE SCALE GENOMIC DNA]</scope>
    <source>
        <strain evidence="9 10">CCM 8644</strain>
    </source>
</reference>
<accession>A0A179DME8</accession>
<comment type="cofactor">
    <cofactor evidence="1">
        <name>Zn(2+)</name>
        <dbReference type="ChEBI" id="CHEBI:29105"/>
    </cofactor>
</comment>
<reference evidence="9 10" key="1">
    <citation type="submission" date="2016-04" db="EMBL/GenBank/DDBJ databases">
        <authorList>
            <person name="Evans L.H."/>
            <person name="Alamgir A."/>
            <person name="Owens N."/>
            <person name="Weber N.D."/>
            <person name="Virtaneva K."/>
            <person name="Barbian K."/>
            <person name="Babar A."/>
            <person name="Rosenke K."/>
        </authorList>
    </citation>
    <scope>NUCLEOTIDE SEQUENCE [LARGE SCALE GENOMIC DNA]</scope>
    <source>
        <strain evidence="9 10">CCM 8644</strain>
    </source>
</reference>
<organism evidence="9 10">
    <name type="scientific">Pedobacter psychrophilus</name>
    <dbReference type="NCBI Taxonomy" id="1826909"/>
    <lineage>
        <taxon>Bacteria</taxon>
        <taxon>Pseudomonadati</taxon>
        <taxon>Bacteroidota</taxon>
        <taxon>Sphingobacteriia</taxon>
        <taxon>Sphingobacteriales</taxon>
        <taxon>Sphingobacteriaceae</taxon>
        <taxon>Pedobacter</taxon>
    </lineage>
</organism>
<keyword evidence="7" id="KW-0732">Signal</keyword>
<name>A0A179DME8_9SPHI</name>
<evidence type="ECO:0000259" key="8">
    <source>
        <dbReference type="SMART" id="SM00631"/>
    </source>
</evidence>
<keyword evidence="3" id="KW-0645">Protease</keyword>
<dbReference type="CDD" id="cd06238">
    <property type="entry name" value="M14-like"/>
    <property type="match status" value="1"/>
</dbReference>
<protein>
    <submittedName>
        <fullName evidence="9">Zinc carboxypeptidase</fullName>
    </submittedName>
</protein>
<dbReference type="GO" id="GO:0004181">
    <property type="term" value="F:metallocarboxypeptidase activity"/>
    <property type="evidence" value="ECO:0007669"/>
    <property type="project" value="InterPro"/>
</dbReference>
<evidence type="ECO:0000256" key="1">
    <source>
        <dbReference type="ARBA" id="ARBA00001947"/>
    </source>
</evidence>
<keyword evidence="6" id="KW-0482">Metalloprotease</keyword>
<dbReference type="EMBL" id="LWHJ01000011">
    <property type="protein sequence ID" value="OAQ41613.1"/>
    <property type="molecule type" value="Genomic_DNA"/>
</dbReference>